<evidence type="ECO:0000256" key="2">
    <source>
        <dbReference type="ARBA" id="ARBA00022747"/>
    </source>
</evidence>
<dbReference type="Pfam" id="PF01420">
    <property type="entry name" value="Methylase_S"/>
    <property type="match status" value="1"/>
</dbReference>
<evidence type="ECO:0000259" key="4">
    <source>
        <dbReference type="Pfam" id="PF01420"/>
    </source>
</evidence>
<gene>
    <name evidence="5" type="ORF">FNW21_05615</name>
</gene>
<name>A0A553E6V1_9FLAO</name>
<comment type="similarity">
    <text evidence="1">Belongs to the type-I restriction system S methylase family.</text>
</comment>
<dbReference type="SUPFAM" id="SSF116734">
    <property type="entry name" value="DNA methylase specificity domain"/>
    <property type="match status" value="1"/>
</dbReference>
<keyword evidence="6" id="KW-1185">Reference proteome</keyword>
<dbReference type="GO" id="GO:0009307">
    <property type="term" value="P:DNA restriction-modification system"/>
    <property type="evidence" value="ECO:0007669"/>
    <property type="project" value="UniProtKB-KW"/>
</dbReference>
<keyword evidence="5" id="KW-0378">Hydrolase</keyword>
<dbReference type="GO" id="GO:0004519">
    <property type="term" value="F:endonuclease activity"/>
    <property type="evidence" value="ECO:0007669"/>
    <property type="project" value="UniProtKB-KW"/>
</dbReference>
<dbReference type="InterPro" id="IPR052021">
    <property type="entry name" value="Type-I_RS_S_subunit"/>
</dbReference>
<dbReference type="AlphaFoldDB" id="A0A553E6V1"/>
<keyword evidence="5" id="KW-0540">Nuclease</keyword>
<dbReference type="Gene3D" id="1.10.287.1120">
    <property type="entry name" value="Bipartite methylase S protein"/>
    <property type="match status" value="1"/>
</dbReference>
<evidence type="ECO:0000313" key="6">
    <source>
        <dbReference type="Proteomes" id="UP000316371"/>
    </source>
</evidence>
<dbReference type="InterPro" id="IPR000055">
    <property type="entry name" value="Restrct_endonuc_typeI_TRD"/>
</dbReference>
<keyword evidence="5" id="KW-0255">Endonuclease</keyword>
<comment type="caution">
    <text evidence="5">The sequence shown here is derived from an EMBL/GenBank/DDBJ whole genome shotgun (WGS) entry which is preliminary data.</text>
</comment>
<accession>A0A553E6V1</accession>
<feature type="domain" description="Type I restriction modification DNA specificity" evidence="4">
    <location>
        <begin position="21"/>
        <end position="179"/>
    </location>
</feature>
<dbReference type="Gene3D" id="3.90.220.20">
    <property type="entry name" value="DNA methylase specificity domains"/>
    <property type="match status" value="1"/>
</dbReference>
<dbReference type="CDD" id="cd17292">
    <property type="entry name" value="RMtype1_S_LlaA17I_TRD2-CR2_like"/>
    <property type="match status" value="1"/>
</dbReference>
<reference evidence="5 6" key="1">
    <citation type="submission" date="2019-07" db="EMBL/GenBank/DDBJ databases">
        <title>Novel species of Flavobacterium.</title>
        <authorList>
            <person name="Liu Q."/>
            <person name="Xin Y.-H."/>
        </authorList>
    </citation>
    <scope>NUCLEOTIDE SEQUENCE [LARGE SCALE GENOMIC DNA]</scope>
    <source>
        <strain evidence="5 6">LB1R34</strain>
    </source>
</reference>
<organism evidence="5 6">
    <name type="scientific">Flavobacterium restrictum</name>
    <dbReference type="NCBI Taxonomy" id="2594428"/>
    <lineage>
        <taxon>Bacteria</taxon>
        <taxon>Pseudomonadati</taxon>
        <taxon>Bacteroidota</taxon>
        <taxon>Flavobacteriia</taxon>
        <taxon>Flavobacteriales</taxon>
        <taxon>Flavobacteriaceae</taxon>
        <taxon>Flavobacterium</taxon>
    </lineage>
</organism>
<protein>
    <submittedName>
        <fullName evidence="5">Restriction endonuclease subunit S</fullName>
    </submittedName>
</protein>
<evidence type="ECO:0000256" key="1">
    <source>
        <dbReference type="ARBA" id="ARBA00010923"/>
    </source>
</evidence>
<proteinExistence type="inferred from homology"/>
<dbReference type="PANTHER" id="PTHR30408">
    <property type="entry name" value="TYPE-1 RESTRICTION ENZYME ECOKI SPECIFICITY PROTEIN"/>
    <property type="match status" value="1"/>
</dbReference>
<dbReference type="PANTHER" id="PTHR30408:SF12">
    <property type="entry name" value="TYPE I RESTRICTION ENZYME MJAVIII SPECIFICITY SUBUNIT"/>
    <property type="match status" value="1"/>
</dbReference>
<dbReference type="InterPro" id="IPR044946">
    <property type="entry name" value="Restrct_endonuc_typeI_TRD_sf"/>
</dbReference>
<evidence type="ECO:0000256" key="3">
    <source>
        <dbReference type="ARBA" id="ARBA00023125"/>
    </source>
</evidence>
<dbReference type="RefSeq" id="WP_144255762.1">
    <property type="nucleotide sequence ID" value="NZ_VJZT01000004.1"/>
</dbReference>
<sequence>MQEKYKSMSNVPNLRFPEFSDEWEVKKLGDIGDVKMCRRIFSDETSSIGDIPFFKIGSFGKEADAFISKELYLDYRKRFSYPKKGDVLISAAGTVGRTVVFTGEDAYFQDSNIVWIDNDNANVNNDFLFYILKIVKYNTEGGTIQRLYNSILKSTKFNSPKISEQNKIYNFLNLIDDRIQT</sequence>
<keyword evidence="3" id="KW-0238">DNA-binding</keyword>
<keyword evidence="2" id="KW-0680">Restriction system</keyword>
<dbReference type="GO" id="GO:0003677">
    <property type="term" value="F:DNA binding"/>
    <property type="evidence" value="ECO:0007669"/>
    <property type="project" value="UniProtKB-KW"/>
</dbReference>
<dbReference type="OrthoDB" id="667970at2"/>
<dbReference type="EMBL" id="VJZT01000004">
    <property type="protein sequence ID" value="TRX40778.1"/>
    <property type="molecule type" value="Genomic_DNA"/>
</dbReference>
<dbReference type="Proteomes" id="UP000316371">
    <property type="component" value="Unassembled WGS sequence"/>
</dbReference>
<evidence type="ECO:0000313" key="5">
    <source>
        <dbReference type="EMBL" id="TRX40778.1"/>
    </source>
</evidence>